<dbReference type="PANTHER" id="PTHR11161:SF4">
    <property type="entry name" value="DROP DEAD"/>
    <property type="match status" value="1"/>
</dbReference>
<comment type="caution">
    <text evidence="3">The sequence shown here is derived from an EMBL/GenBank/DDBJ whole genome shotgun (WGS) entry which is preliminary data.</text>
</comment>
<dbReference type="Proteomes" id="UP001162164">
    <property type="component" value="Unassembled WGS sequence"/>
</dbReference>
<feature type="domain" description="Acyltransferase 3" evidence="2">
    <location>
        <begin position="13"/>
        <end position="304"/>
    </location>
</feature>
<keyword evidence="1" id="KW-1133">Transmembrane helix</keyword>
<evidence type="ECO:0000256" key="1">
    <source>
        <dbReference type="SAM" id="Phobius"/>
    </source>
</evidence>
<feature type="transmembrane region" description="Helical" evidence="1">
    <location>
        <begin position="213"/>
        <end position="236"/>
    </location>
</feature>
<dbReference type="InterPro" id="IPR002656">
    <property type="entry name" value="Acyl_transf_3_dom"/>
</dbReference>
<dbReference type="InterPro" id="IPR052728">
    <property type="entry name" value="O2_lipid_transport_reg"/>
</dbReference>
<feature type="transmembrane region" description="Helical" evidence="1">
    <location>
        <begin position="171"/>
        <end position="193"/>
    </location>
</feature>
<dbReference type="Pfam" id="PF01757">
    <property type="entry name" value="Acyl_transf_3"/>
    <property type="match status" value="1"/>
</dbReference>
<name>A0ABQ9K0R8_9CUCU</name>
<protein>
    <recommendedName>
        <fullName evidence="2">Acyltransferase 3 domain-containing protein</fullName>
    </recommendedName>
</protein>
<feature type="transmembrane region" description="Helical" evidence="1">
    <location>
        <begin position="75"/>
        <end position="93"/>
    </location>
</feature>
<keyword evidence="1" id="KW-0472">Membrane</keyword>
<feature type="transmembrane region" description="Helical" evidence="1">
    <location>
        <begin position="12"/>
        <end position="31"/>
    </location>
</feature>
<evidence type="ECO:0000313" key="4">
    <source>
        <dbReference type="Proteomes" id="UP001162164"/>
    </source>
</evidence>
<gene>
    <name evidence="3" type="ORF">NQ317_006718</name>
</gene>
<organism evidence="3 4">
    <name type="scientific">Molorchus minor</name>
    <dbReference type="NCBI Taxonomy" id="1323400"/>
    <lineage>
        <taxon>Eukaryota</taxon>
        <taxon>Metazoa</taxon>
        <taxon>Ecdysozoa</taxon>
        <taxon>Arthropoda</taxon>
        <taxon>Hexapoda</taxon>
        <taxon>Insecta</taxon>
        <taxon>Pterygota</taxon>
        <taxon>Neoptera</taxon>
        <taxon>Endopterygota</taxon>
        <taxon>Coleoptera</taxon>
        <taxon>Polyphaga</taxon>
        <taxon>Cucujiformia</taxon>
        <taxon>Chrysomeloidea</taxon>
        <taxon>Cerambycidae</taxon>
        <taxon>Lamiinae</taxon>
        <taxon>Monochamini</taxon>
        <taxon>Molorchus</taxon>
    </lineage>
</organism>
<dbReference type="EMBL" id="JAPWTJ010000055">
    <property type="protein sequence ID" value="KAJ8983914.1"/>
    <property type="molecule type" value="Genomic_DNA"/>
</dbReference>
<evidence type="ECO:0000259" key="2">
    <source>
        <dbReference type="Pfam" id="PF01757"/>
    </source>
</evidence>
<feature type="transmembrane region" description="Helical" evidence="1">
    <location>
        <begin position="283"/>
        <end position="305"/>
    </location>
</feature>
<dbReference type="PANTHER" id="PTHR11161">
    <property type="entry name" value="O-ACYLTRANSFERASE"/>
    <property type="match status" value="1"/>
</dbReference>
<feature type="transmembrane region" description="Helical" evidence="1">
    <location>
        <begin position="248"/>
        <end position="271"/>
    </location>
</feature>
<sequence>MHLERGEDLSRILPSLVTVILCCTYLLPNIGSGPLWPLVVTHHSNLCKKYMWRNMLLIHNYFGFEKMCLTHTHQVGIDMQLFLITPIFAYLLWHRRKVGLWFLGVVALLSTVLRFWVTWDNSLSHVVHYGIPISRMFKTASLSYILPTHRATIYLIGVLLSYVLRYSRKTVFSTLQLCAIWSILYPITLSAWLGPVHMSVKGYQYNKLQAALYAALSPIFWGTGIAWVIYAVNRGFGSWFGPLLKWKYFVFFTKISYAVYLIQFPVFFYNVGKTRHVDEYKPYMMLQVIETGLIVLLAIILTLTVELPFQNIKKVLFAQGK</sequence>
<keyword evidence="4" id="KW-1185">Reference proteome</keyword>
<evidence type="ECO:0000313" key="3">
    <source>
        <dbReference type="EMBL" id="KAJ8983914.1"/>
    </source>
</evidence>
<proteinExistence type="predicted"/>
<keyword evidence="1" id="KW-0812">Transmembrane</keyword>
<feature type="transmembrane region" description="Helical" evidence="1">
    <location>
        <begin position="144"/>
        <end position="164"/>
    </location>
</feature>
<feature type="transmembrane region" description="Helical" evidence="1">
    <location>
        <begin position="100"/>
        <end position="117"/>
    </location>
</feature>
<reference evidence="3" key="1">
    <citation type="journal article" date="2023" name="Insect Mol. Biol.">
        <title>Genome sequencing provides insights into the evolution of gene families encoding plant cell wall-degrading enzymes in longhorned beetles.</title>
        <authorList>
            <person name="Shin N.R."/>
            <person name="Okamura Y."/>
            <person name="Kirsch R."/>
            <person name="Pauchet Y."/>
        </authorList>
    </citation>
    <scope>NUCLEOTIDE SEQUENCE</scope>
    <source>
        <strain evidence="3">MMC_N1</strain>
    </source>
</reference>
<accession>A0ABQ9K0R8</accession>